<accession>A0ABT8G165</accession>
<evidence type="ECO:0000256" key="1">
    <source>
        <dbReference type="ARBA" id="ARBA00001974"/>
    </source>
</evidence>
<dbReference type="InterPro" id="IPR036188">
    <property type="entry name" value="FAD/NAD-bd_sf"/>
</dbReference>
<keyword evidence="8" id="KW-1185">Reference proteome</keyword>
<proteinExistence type="inferred from homology"/>
<comment type="caution">
    <text evidence="7">The sequence shown here is derived from an EMBL/GenBank/DDBJ whole genome shotgun (WGS) entry which is preliminary data.</text>
</comment>
<dbReference type="InterPro" id="IPR001100">
    <property type="entry name" value="Pyr_nuc-diS_OxRdtase"/>
</dbReference>
<reference evidence="7" key="1">
    <citation type="submission" date="2023-06" db="EMBL/GenBank/DDBJ databases">
        <title>SYSU T00b26.</title>
        <authorList>
            <person name="Gao L."/>
            <person name="Fang B.-Z."/>
            <person name="Li W.-J."/>
        </authorList>
    </citation>
    <scope>NUCLEOTIDE SEQUENCE</scope>
    <source>
        <strain evidence="7">SYSU T00b26</strain>
    </source>
</reference>
<dbReference type="EMBL" id="JAUHPV010000004">
    <property type="protein sequence ID" value="MDN4472833.1"/>
    <property type="molecule type" value="Genomic_DNA"/>
</dbReference>
<keyword evidence="3" id="KW-0285">Flavoprotein</keyword>
<evidence type="ECO:0000259" key="6">
    <source>
        <dbReference type="Pfam" id="PF07992"/>
    </source>
</evidence>
<dbReference type="PRINTS" id="PR00368">
    <property type="entry name" value="FADPNR"/>
</dbReference>
<evidence type="ECO:0000256" key="4">
    <source>
        <dbReference type="ARBA" id="ARBA00022827"/>
    </source>
</evidence>
<dbReference type="InterPro" id="IPR004099">
    <property type="entry name" value="Pyr_nucl-diS_OxRdtase_dimer"/>
</dbReference>
<evidence type="ECO:0000259" key="5">
    <source>
        <dbReference type="Pfam" id="PF02852"/>
    </source>
</evidence>
<dbReference type="PIRSF" id="PIRSF000350">
    <property type="entry name" value="Mercury_reductase_MerA"/>
    <property type="match status" value="1"/>
</dbReference>
<evidence type="ECO:0000313" key="7">
    <source>
        <dbReference type="EMBL" id="MDN4472833.1"/>
    </source>
</evidence>
<evidence type="ECO:0000313" key="8">
    <source>
        <dbReference type="Proteomes" id="UP001172738"/>
    </source>
</evidence>
<dbReference type="Pfam" id="PF07992">
    <property type="entry name" value="Pyr_redox_2"/>
    <property type="match status" value="1"/>
</dbReference>
<sequence>MSHVVILGGGPGGYEAALVARKAGAHVTLIERQGLGGNAVLTDVVPSKTVIATAEWRSIAERAPELGIVADDGQPVRTRVHLAAVNARVKQLASRQSSDIRARLESEGVRVVDGEGTLSPDGAVIVGEETIKGDALLLALGARPRRLESAAPDGERILSWTDLYDLPELPEHLIVVGSGVTGAEFAGAYGLLGCKVTLIASQDRVLPREDPEASAMLTEIFKGRGMTLVGGRAAAAERVGDGVRVTLEDGTTIDGSHCLMAVGSVPNTDGLGLDEAGVTLDDRGYITVDKVSRTSAPGIYAAGDCTGVLPLASVAAAQGRIAMAHVLGDAVHPLHLGHMASTVFTAPEIATVGASEADLKARGIFYRVERLELARNPRAKMLGIDQGFVKIFGHTVTGHVLGAVIVGSRASEHIYALSLAVAHRLTVDQVAETFTVYPSLSGTTAEVARRLHGMREDDHMARGT</sequence>
<feature type="domain" description="Pyridine nucleotide-disulphide oxidoreductase dimerisation" evidence="5">
    <location>
        <begin position="340"/>
        <end position="445"/>
    </location>
</feature>
<dbReference type="RefSeq" id="WP_301127796.1">
    <property type="nucleotide sequence ID" value="NZ_JAUHPV010000004.1"/>
</dbReference>
<dbReference type="PANTHER" id="PTHR43014:SF1">
    <property type="entry name" value="NAD(P)H DEHYDROGENASE (QUINONE)"/>
    <property type="match status" value="1"/>
</dbReference>
<dbReference type="Gene3D" id="3.30.390.30">
    <property type="match status" value="1"/>
</dbReference>
<dbReference type="Pfam" id="PF02852">
    <property type="entry name" value="Pyr_redox_dim"/>
    <property type="match status" value="1"/>
</dbReference>
<dbReference type="InterPro" id="IPR023753">
    <property type="entry name" value="FAD/NAD-binding_dom"/>
</dbReference>
<dbReference type="Gene3D" id="3.50.50.60">
    <property type="entry name" value="FAD/NAD(P)-binding domain"/>
    <property type="match status" value="2"/>
</dbReference>
<dbReference type="PRINTS" id="PR00411">
    <property type="entry name" value="PNDRDTASEI"/>
</dbReference>
<dbReference type="PANTHER" id="PTHR43014">
    <property type="entry name" value="MERCURIC REDUCTASE"/>
    <property type="match status" value="1"/>
</dbReference>
<dbReference type="SUPFAM" id="SSF55424">
    <property type="entry name" value="FAD/NAD-linked reductases, dimerisation (C-terminal) domain"/>
    <property type="match status" value="1"/>
</dbReference>
<dbReference type="Proteomes" id="UP001172738">
    <property type="component" value="Unassembled WGS sequence"/>
</dbReference>
<protein>
    <submittedName>
        <fullName evidence="7">NAD(P)H-quinone dehydrogenase</fullName>
    </submittedName>
</protein>
<organism evidence="7 8">
    <name type="scientific">Demequina zhanjiangensis</name>
    <dbReference type="NCBI Taxonomy" id="3051659"/>
    <lineage>
        <taxon>Bacteria</taxon>
        <taxon>Bacillati</taxon>
        <taxon>Actinomycetota</taxon>
        <taxon>Actinomycetes</taxon>
        <taxon>Micrococcales</taxon>
        <taxon>Demequinaceae</taxon>
        <taxon>Demequina</taxon>
    </lineage>
</organism>
<dbReference type="NCBIfam" id="NF005883">
    <property type="entry name" value="PRK07845.1"/>
    <property type="match status" value="1"/>
</dbReference>
<keyword evidence="4" id="KW-0274">FAD</keyword>
<evidence type="ECO:0000256" key="2">
    <source>
        <dbReference type="ARBA" id="ARBA00007532"/>
    </source>
</evidence>
<feature type="domain" description="FAD/NAD(P)-binding" evidence="6">
    <location>
        <begin position="3"/>
        <end position="319"/>
    </location>
</feature>
<dbReference type="SUPFAM" id="SSF51905">
    <property type="entry name" value="FAD/NAD(P)-binding domain"/>
    <property type="match status" value="1"/>
</dbReference>
<gene>
    <name evidence="7" type="ORF">QQX04_07485</name>
</gene>
<comment type="similarity">
    <text evidence="2">Belongs to the class-I pyridine nucleotide-disulfide oxidoreductase family.</text>
</comment>
<name>A0ABT8G165_9MICO</name>
<dbReference type="InterPro" id="IPR016156">
    <property type="entry name" value="FAD/NAD-linked_Rdtase_dimer_sf"/>
</dbReference>
<comment type="cofactor">
    <cofactor evidence="1">
        <name>FAD</name>
        <dbReference type="ChEBI" id="CHEBI:57692"/>
    </cofactor>
</comment>
<evidence type="ECO:0000256" key="3">
    <source>
        <dbReference type="ARBA" id="ARBA00022630"/>
    </source>
</evidence>